<dbReference type="Pfam" id="PF00205">
    <property type="entry name" value="TPP_enzyme_M"/>
    <property type="match status" value="1"/>
</dbReference>
<dbReference type="InterPro" id="IPR000399">
    <property type="entry name" value="TPP-bd_CS"/>
</dbReference>
<feature type="domain" description="Thiamine pyrophosphate enzyme TPP-binding" evidence="6">
    <location>
        <begin position="420"/>
        <end position="575"/>
    </location>
</feature>
<dbReference type="SUPFAM" id="SSF52467">
    <property type="entry name" value="DHS-like NAD/FAD-binding domain"/>
    <property type="match status" value="1"/>
</dbReference>
<dbReference type="InterPro" id="IPR045229">
    <property type="entry name" value="TPP_enz"/>
</dbReference>
<evidence type="ECO:0000256" key="1">
    <source>
        <dbReference type="ARBA" id="ARBA00007812"/>
    </source>
</evidence>
<dbReference type="InterPro" id="IPR012000">
    <property type="entry name" value="Thiamin_PyroP_enz_cen_dom"/>
</dbReference>
<dbReference type="Gene3D" id="3.40.50.1220">
    <property type="entry name" value="TPP-binding domain"/>
    <property type="match status" value="1"/>
</dbReference>
<feature type="domain" description="Thiamine pyrophosphate enzyme central" evidence="5">
    <location>
        <begin position="219"/>
        <end position="324"/>
    </location>
</feature>
<evidence type="ECO:0000259" key="6">
    <source>
        <dbReference type="Pfam" id="PF02775"/>
    </source>
</evidence>
<dbReference type="CDD" id="cd02002">
    <property type="entry name" value="TPP_BFDC"/>
    <property type="match status" value="1"/>
</dbReference>
<comment type="caution">
    <text evidence="8">The sequence shown here is derived from an EMBL/GenBank/DDBJ whole genome shotgun (WGS) entry which is preliminary data.</text>
</comment>
<dbReference type="Pfam" id="PF02775">
    <property type="entry name" value="TPP_enzyme_C"/>
    <property type="match status" value="1"/>
</dbReference>
<gene>
    <name evidence="8" type="ORF">VF724_13040</name>
</gene>
<dbReference type="PROSITE" id="PS00187">
    <property type="entry name" value="TPP_ENZYMES"/>
    <property type="match status" value="1"/>
</dbReference>
<evidence type="ECO:0000256" key="2">
    <source>
        <dbReference type="ARBA" id="ARBA00023052"/>
    </source>
</evidence>
<feature type="coiled-coil region" evidence="4">
    <location>
        <begin position="347"/>
        <end position="381"/>
    </location>
</feature>
<dbReference type="CDD" id="cd07035">
    <property type="entry name" value="TPP_PYR_POX_like"/>
    <property type="match status" value="1"/>
</dbReference>
<dbReference type="InterPro" id="IPR011766">
    <property type="entry name" value="TPP_enzyme_TPP-bd"/>
</dbReference>
<dbReference type="RefSeq" id="WP_371754712.1">
    <property type="nucleotide sequence ID" value="NZ_JAYJLD010000019.1"/>
</dbReference>
<name>A0ABU5ZJ85_9BACL</name>
<dbReference type="PANTHER" id="PTHR18968">
    <property type="entry name" value="THIAMINE PYROPHOSPHATE ENZYMES"/>
    <property type="match status" value="1"/>
</dbReference>
<evidence type="ECO:0000259" key="5">
    <source>
        <dbReference type="Pfam" id="PF00205"/>
    </source>
</evidence>
<dbReference type="Proteomes" id="UP001310386">
    <property type="component" value="Unassembled WGS sequence"/>
</dbReference>
<evidence type="ECO:0000256" key="4">
    <source>
        <dbReference type="SAM" id="Coils"/>
    </source>
</evidence>
<evidence type="ECO:0000313" key="8">
    <source>
        <dbReference type="EMBL" id="MEB3102589.1"/>
    </source>
</evidence>
<reference evidence="8" key="1">
    <citation type="submission" date="2023-12" db="EMBL/GenBank/DDBJ databases">
        <title>Fervidustalea candida gen. nov., sp. nov., a novel member of the family Paenibacillaceae isolated from a geothermal area.</title>
        <authorList>
            <person name="Li W.-J."/>
            <person name="Jiao J.-Y."/>
            <person name="Chen Y."/>
        </authorList>
    </citation>
    <scope>NUCLEOTIDE SEQUENCE</scope>
    <source>
        <strain evidence="8">SYSU GA230002</strain>
    </source>
</reference>
<evidence type="ECO:0000256" key="3">
    <source>
        <dbReference type="RuleBase" id="RU362132"/>
    </source>
</evidence>
<feature type="domain" description="Thiamine pyrophosphate enzyme N-terminal TPP-binding" evidence="7">
    <location>
        <begin position="14"/>
        <end position="142"/>
    </location>
</feature>
<dbReference type="InterPro" id="IPR012001">
    <property type="entry name" value="Thiamin_PyroP_enz_TPP-bd_dom"/>
</dbReference>
<dbReference type="PANTHER" id="PTHR18968:SF164">
    <property type="entry name" value="PYRUVATE DECARBOXYLASE"/>
    <property type="match status" value="1"/>
</dbReference>
<evidence type="ECO:0000259" key="7">
    <source>
        <dbReference type="Pfam" id="PF02776"/>
    </source>
</evidence>
<dbReference type="InterPro" id="IPR029061">
    <property type="entry name" value="THDP-binding"/>
</dbReference>
<dbReference type="NCBIfam" id="NF006203">
    <property type="entry name" value="PRK08327.1"/>
    <property type="match status" value="1"/>
</dbReference>
<proteinExistence type="inferred from homology"/>
<keyword evidence="9" id="KW-1185">Reference proteome</keyword>
<organism evidence="8 9">
    <name type="scientific">Ferviditalea candida</name>
    <dbReference type="NCBI Taxonomy" id="3108399"/>
    <lineage>
        <taxon>Bacteria</taxon>
        <taxon>Bacillati</taxon>
        <taxon>Bacillota</taxon>
        <taxon>Bacilli</taxon>
        <taxon>Bacillales</taxon>
        <taxon>Paenibacillaceae</taxon>
        <taxon>Ferviditalea</taxon>
    </lineage>
</organism>
<protein>
    <submittedName>
        <fullName evidence="8">Thiamine pyrophosphate-requiring protein</fullName>
    </submittedName>
</protein>
<dbReference type="Gene3D" id="3.40.50.970">
    <property type="match status" value="2"/>
</dbReference>
<keyword evidence="4" id="KW-0175">Coiled coil</keyword>
<keyword evidence="2 3" id="KW-0786">Thiamine pyrophosphate</keyword>
<evidence type="ECO:0000313" key="9">
    <source>
        <dbReference type="Proteomes" id="UP001310386"/>
    </source>
</evidence>
<dbReference type="Pfam" id="PF02776">
    <property type="entry name" value="TPP_enzyme_N"/>
    <property type="match status" value="1"/>
</dbReference>
<dbReference type="EMBL" id="JAYJLD010000019">
    <property type="protein sequence ID" value="MEB3102589.1"/>
    <property type="molecule type" value="Genomic_DNA"/>
</dbReference>
<sequence>MKTQPEHTGEGTFTASDLLFQTLQDAGVEYIFANLGSDHPAIIETWAKYRARGEKLPQVVVCPHEMVALSAAHGFTQATGRLQAVLVHVDVGTQNLGGAVHNAMRGRIPVFIFSGASPVTLDGELPGSRNEFIHYLQDVFDQRGIVREYVKWDHDLHAGDNIDLIVKRALQIANSEPRGPVYVMSPREMLERPIASESETSRVLEPIRPSGLAPQHAGEIASALAQAKFPLMITSYLGRNHEAVRELVALSERLAIPVMEAGPYYMNFPSDHPMHLGFEDFVNVNPYLEKADVVVVLDCDIPWMPQKSRRAANGRLYWIDSDPLKESIPLWYYTEEIAFRADACVALRQIQAELDSLAWDADEIERRRKQVTVDAANIRKQWESKEQPTADGVITPEFLSRTIREVIDKDTIIVNETISNYSVVWKHLRRTEPGTLFGSGASSLGWHGGAAIGVKLAHPDRTVVALTGDGSFVFSVPSAVQLVAEKYKTPFLTVIYNNGGWKSPKLSTLAVHPDGAAKRNSDFHVEFPTNSSLERIAEAAGDAFAVKVTDPKQLKPALMTALDHVKDGRSAVVNVMIEKL</sequence>
<dbReference type="SUPFAM" id="SSF52518">
    <property type="entry name" value="Thiamin diphosphate-binding fold (THDP-binding)"/>
    <property type="match status" value="2"/>
</dbReference>
<dbReference type="InterPro" id="IPR029035">
    <property type="entry name" value="DHS-like_NAD/FAD-binding_dom"/>
</dbReference>
<accession>A0ABU5ZJ85</accession>
<comment type="similarity">
    <text evidence="1 3">Belongs to the TPP enzyme family.</text>
</comment>